<dbReference type="STRING" id="28122.SAMN02745108_01855"/>
<feature type="transmembrane region" description="Helical" evidence="1">
    <location>
        <begin position="21"/>
        <end position="42"/>
    </location>
</feature>
<feature type="transmembrane region" description="Helical" evidence="1">
    <location>
        <begin position="77"/>
        <end position="98"/>
    </location>
</feature>
<organism evidence="2 3">
    <name type="scientific">Fibrobacter intestinalis</name>
    <dbReference type="NCBI Taxonomy" id="28122"/>
    <lineage>
        <taxon>Bacteria</taxon>
        <taxon>Pseudomonadati</taxon>
        <taxon>Fibrobacterota</taxon>
        <taxon>Fibrobacteria</taxon>
        <taxon>Fibrobacterales</taxon>
        <taxon>Fibrobacteraceae</taxon>
        <taxon>Fibrobacter</taxon>
    </lineage>
</organism>
<evidence type="ECO:0000313" key="2">
    <source>
        <dbReference type="EMBL" id="SJZ88306.1"/>
    </source>
</evidence>
<keyword evidence="1" id="KW-1133">Transmembrane helix</keyword>
<dbReference type="AlphaFoldDB" id="A0A1T4PAM5"/>
<proteinExistence type="predicted"/>
<dbReference type="RefSeq" id="WP_143394355.1">
    <property type="nucleotide sequence ID" value="NZ_FUWU01000032.1"/>
</dbReference>
<dbReference type="Proteomes" id="UP000190449">
    <property type="component" value="Unassembled WGS sequence"/>
</dbReference>
<evidence type="ECO:0000313" key="3">
    <source>
        <dbReference type="Proteomes" id="UP000190449"/>
    </source>
</evidence>
<keyword evidence="1" id="KW-0472">Membrane</keyword>
<accession>A0A1T4PAM5</accession>
<dbReference type="EMBL" id="FUWU01000032">
    <property type="protein sequence ID" value="SJZ88306.1"/>
    <property type="molecule type" value="Genomic_DNA"/>
</dbReference>
<keyword evidence="1" id="KW-0812">Transmembrane</keyword>
<feature type="transmembrane region" description="Helical" evidence="1">
    <location>
        <begin position="110"/>
        <end position="132"/>
    </location>
</feature>
<reference evidence="2 3" key="1">
    <citation type="submission" date="2017-02" db="EMBL/GenBank/DDBJ databases">
        <authorList>
            <person name="Peterson S.W."/>
        </authorList>
    </citation>
    <scope>NUCLEOTIDE SEQUENCE [LARGE SCALE GENOMIC DNA]</scope>
    <source>
        <strain evidence="2 3">ATCC 43854</strain>
    </source>
</reference>
<gene>
    <name evidence="2" type="ORF">SAMN02745108_01855</name>
</gene>
<evidence type="ECO:0000256" key="1">
    <source>
        <dbReference type="SAM" id="Phobius"/>
    </source>
</evidence>
<sequence>MQNVVCAFRTKQAEFIIIDVVFGHAVLKWMLLFLLLSCSFGFSQENDHLGKNNVDSLAIYYDLIAEENYDSHYGPNVAGMVVGGILVGSGTFFLCVAINDVSKNDFASAVSVGFFSAISIPFYLVGLPVFLYNTYKFVVRKGHANRRDEYIDALKRYKERQSESSVEWMLVPSVDLANAGGGLNLLVSF</sequence>
<name>A0A1T4PAM5_9BACT</name>
<protein>
    <submittedName>
        <fullName evidence="2">Uncharacterized protein</fullName>
    </submittedName>
</protein>